<organism evidence="2">
    <name type="scientific">Phytobacter massiliensis</name>
    <dbReference type="NCBI Taxonomy" id="1485952"/>
    <lineage>
        <taxon>Bacteria</taxon>
        <taxon>Pseudomonadati</taxon>
        <taxon>Pseudomonadota</taxon>
        <taxon>Gammaproteobacteria</taxon>
        <taxon>Enterobacterales</taxon>
        <taxon>Enterobacteriaceae</taxon>
        <taxon>Phytobacter</taxon>
    </lineage>
</organism>
<proteinExistence type="predicted"/>
<evidence type="ECO:0000256" key="1">
    <source>
        <dbReference type="SAM" id="Phobius"/>
    </source>
</evidence>
<keyword evidence="1" id="KW-1133">Transmembrane helix</keyword>
<reference evidence="2" key="1">
    <citation type="submission" date="2019-11" db="EMBL/GenBank/DDBJ databases">
        <authorList>
            <person name="Feng L."/>
        </authorList>
    </citation>
    <scope>NUCLEOTIDE SEQUENCE</scope>
    <source>
        <strain evidence="2">EMassiliensisLFYP7</strain>
    </source>
</reference>
<sequence length="185" mass="20441">MKKVGFVGYIMILAMLATISICLSGCETVKKVYTVVTDPDIPVGAPAEQPTELTLTLFADEDINPNQSGEPSPVQLEVVFLKEDSLFLGLDYDQFLNDGPEKTLGKNYISHQDFTLVPGQFKPLSPIKLDAETQYIGVVAHLAWIDEVQWSDLVEIKSTGEKVPLMIHVSADGVAIKKKEYQEKL</sequence>
<dbReference type="PANTHER" id="PTHR37625">
    <property type="entry name" value="OUTER MEMBRANE LIPOPROTEIN-RELATED"/>
    <property type="match status" value="1"/>
</dbReference>
<gene>
    <name evidence="2" type="ORF">EMLFYP7_00933</name>
</gene>
<dbReference type="InterPro" id="IPR017734">
    <property type="entry name" value="T6SS_SciN"/>
</dbReference>
<keyword evidence="1" id="KW-0472">Membrane</keyword>
<dbReference type="OrthoDB" id="8655355at2"/>
<protein>
    <submittedName>
        <fullName evidence="2">Type VI secretion lipoprotein</fullName>
    </submittedName>
</protein>
<dbReference type="Pfam" id="PF12790">
    <property type="entry name" value="T6SS-SciN"/>
    <property type="match status" value="1"/>
</dbReference>
<feature type="transmembrane region" description="Helical" evidence="1">
    <location>
        <begin position="6"/>
        <end position="26"/>
    </location>
</feature>
<dbReference type="RefSeq" id="WP_052332745.1">
    <property type="nucleotide sequence ID" value="NZ_CABKSF010000005.1"/>
</dbReference>
<evidence type="ECO:0000313" key="2">
    <source>
        <dbReference type="EMBL" id="VYT91339.1"/>
    </source>
</evidence>
<keyword evidence="1" id="KW-0812">Transmembrane</keyword>
<dbReference type="NCBIfam" id="TIGR03352">
    <property type="entry name" value="VI_chp_3"/>
    <property type="match status" value="1"/>
</dbReference>
<accession>A0A6N3AG42</accession>
<dbReference type="EMBL" id="CACRTZ010000004">
    <property type="protein sequence ID" value="VYT91339.1"/>
    <property type="molecule type" value="Genomic_DNA"/>
</dbReference>
<dbReference type="InterPro" id="IPR038706">
    <property type="entry name" value="Type_VI_SciN-like_sf"/>
</dbReference>
<name>A0A6N3AG42_9ENTR</name>
<dbReference type="Gene3D" id="2.60.40.4150">
    <property type="entry name" value="Type VI secretion system, lipoprotein SciN"/>
    <property type="match status" value="1"/>
</dbReference>
<keyword evidence="2" id="KW-0449">Lipoprotein</keyword>
<dbReference type="AlphaFoldDB" id="A0A6N3AG42"/>
<dbReference type="PANTHER" id="PTHR37625:SF5">
    <property type="entry name" value="LIPOPROTEIN"/>
    <property type="match status" value="1"/>
</dbReference>